<evidence type="ECO:0000313" key="3">
    <source>
        <dbReference type="Proteomes" id="UP000014155"/>
    </source>
</evidence>
<name>S0FWF2_RUMCE</name>
<accession>S0FWF2</accession>
<dbReference type="STRING" id="1195236.CTER_1084"/>
<evidence type="ECO:0000259" key="1">
    <source>
        <dbReference type="Pfam" id="PF02627"/>
    </source>
</evidence>
<comment type="caution">
    <text evidence="2">The sequence shown here is derived from an EMBL/GenBank/DDBJ whole genome shotgun (WGS) entry which is preliminary data.</text>
</comment>
<dbReference type="PANTHER" id="PTHR33930:SF2">
    <property type="entry name" value="BLR3452 PROTEIN"/>
    <property type="match status" value="1"/>
</dbReference>
<dbReference type="GO" id="GO:0051920">
    <property type="term" value="F:peroxiredoxin activity"/>
    <property type="evidence" value="ECO:0007669"/>
    <property type="project" value="InterPro"/>
</dbReference>
<dbReference type="AlphaFoldDB" id="S0FWF2"/>
<keyword evidence="2" id="KW-0575">Peroxidase</keyword>
<dbReference type="Proteomes" id="UP000014155">
    <property type="component" value="Unassembled WGS sequence"/>
</dbReference>
<dbReference type="eggNOG" id="COG0599">
    <property type="taxonomic scope" value="Bacteria"/>
</dbReference>
<dbReference type="EC" id="4.1.1.44" evidence="2"/>
<dbReference type="PATRIC" id="fig|1195236.3.peg.1378"/>
<organism evidence="2 3">
    <name type="scientific">Ruminiclostridium cellobioparum subsp. termitidis CT1112</name>
    <dbReference type="NCBI Taxonomy" id="1195236"/>
    <lineage>
        <taxon>Bacteria</taxon>
        <taxon>Bacillati</taxon>
        <taxon>Bacillota</taxon>
        <taxon>Clostridia</taxon>
        <taxon>Eubacteriales</taxon>
        <taxon>Oscillospiraceae</taxon>
        <taxon>Ruminiclostridium</taxon>
    </lineage>
</organism>
<protein>
    <submittedName>
        <fullName evidence="2">Alkylhydroperoxidase AhpD family core domain protein</fullName>
        <ecNumber evidence="2">4.1.1.44</ecNumber>
    </submittedName>
</protein>
<keyword evidence="3" id="KW-1185">Reference proteome</keyword>
<dbReference type="EMBL" id="AORV01000025">
    <property type="protein sequence ID" value="EMS72863.1"/>
    <property type="molecule type" value="Genomic_DNA"/>
</dbReference>
<feature type="domain" description="Carboxymuconolactone decarboxylase-like" evidence="1">
    <location>
        <begin position="15"/>
        <end position="88"/>
    </location>
</feature>
<sequence>MEIKNPMEVFQNEAPEVAAAFNNLIGALSSTGGLDARTQQLIYIGMKASQGDAGAVIAHTPMAKQAGATREELKDTILLTLTVSGIKGVVTCLQGALSAYDNC</sequence>
<dbReference type="Gene3D" id="1.20.1290.10">
    <property type="entry name" value="AhpD-like"/>
    <property type="match status" value="1"/>
</dbReference>
<keyword evidence="2" id="KW-0456">Lyase</keyword>
<dbReference type="RefSeq" id="WP_004624597.1">
    <property type="nucleotide sequence ID" value="NZ_AORV01000025.1"/>
</dbReference>
<dbReference type="GO" id="GO:0047575">
    <property type="term" value="F:4-carboxymuconolactone decarboxylase activity"/>
    <property type="evidence" value="ECO:0007669"/>
    <property type="project" value="UniProtKB-EC"/>
</dbReference>
<keyword evidence="2" id="KW-0560">Oxidoreductase</keyword>
<dbReference type="PANTHER" id="PTHR33930">
    <property type="entry name" value="ALKYL HYDROPEROXIDE REDUCTASE AHPD"/>
    <property type="match status" value="1"/>
</dbReference>
<reference evidence="2 3" key="1">
    <citation type="journal article" date="2013" name="Genome Announc.">
        <title>Draft Genome Sequence of the Cellulolytic, Mesophilic, Anaerobic Bacterium Clostridium termitidis Strain CT1112 (DSM 5398).</title>
        <authorList>
            <person name="Lal S."/>
            <person name="Ramachandran U."/>
            <person name="Zhang X."/>
            <person name="Munir R."/>
            <person name="Sparling R."/>
            <person name="Levin D.B."/>
        </authorList>
    </citation>
    <scope>NUCLEOTIDE SEQUENCE [LARGE SCALE GENOMIC DNA]</scope>
    <source>
        <strain evidence="2 3">CT1112</strain>
    </source>
</reference>
<dbReference type="InterPro" id="IPR029032">
    <property type="entry name" value="AhpD-like"/>
</dbReference>
<dbReference type="SUPFAM" id="SSF69118">
    <property type="entry name" value="AhpD-like"/>
    <property type="match status" value="1"/>
</dbReference>
<dbReference type="Pfam" id="PF02627">
    <property type="entry name" value="CMD"/>
    <property type="match status" value="1"/>
</dbReference>
<gene>
    <name evidence="2" type="ORF">CTER_1084</name>
</gene>
<evidence type="ECO:0000313" key="2">
    <source>
        <dbReference type="EMBL" id="EMS72863.1"/>
    </source>
</evidence>
<dbReference type="InterPro" id="IPR003779">
    <property type="entry name" value="CMD-like"/>
</dbReference>
<proteinExistence type="predicted"/>